<sequence length="91" mass="10317">MTSISAIKTISQNCSLITRWSERARTTREVFEKKSEVGKKGKRGDLGWSQSFRDRGEEKQGRTQIVIEESKGGVSSWVRLGPFSIEVLWIA</sequence>
<protein>
    <submittedName>
        <fullName evidence="2">Uncharacterized protein</fullName>
    </submittedName>
</protein>
<evidence type="ECO:0000313" key="3">
    <source>
        <dbReference type="Proteomes" id="UP000288805"/>
    </source>
</evidence>
<accession>A0A438HD38</accession>
<organism evidence="2 3">
    <name type="scientific">Vitis vinifera</name>
    <name type="common">Grape</name>
    <dbReference type="NCBI Taxonomy" id="29760"/>
    <lineage>
        <taxon>Eukaryota</taxon>
        <taxon>Viridiplantae</taxon>
        <taxon>Streptophyta</taxon>
        <taxon>Embryophyta</taxon>
        <taxon>Tracheophyta</taxon>
        <taxon>Spermatophyta</taxon>
        <taxon>Magnoliopsida</taxon>
        <taxon>eudicotyledons</taxon>
        <taxon>Gunneridae</taxon>
        <taxon>Pentapetalae</taxon>
        <taxon>rosids</taxon>
        <taxon>Vitales</taxon>
        <taxon>Vitaceae</taxon>
        <taxon>Viteae</taxon>
        <taxon>Vitis</taxon>
    </lineage>
</organism>
<dbReference type="EMBL" id="QGNW01000241">
    <property type="protein sequence ID" value="RVW82374.1"/>
    <property type="molecule type" value="Genomic_DNA"/>
</dbReference>
<reference evidence="2 3" key="1">
    <citation type="journal article" date="2018" name="PLoS Genet.">
        <title>Population sequencing reveals clonal diversity and ancestral inbreeding in the grapevine cultivar Chardonnay.</title>
        <authorList>
            <person name="Roach M.J."/>
            <person name="Johnson D.L."/>
            <person name="Bohlmann J."/>
            <person name="van Vuuren H.J."/>
            <person name="Jones S.J."/>
            <person name="Pretorius I.S."/>
            <person name="Schmidt S.A."/>
            <person name="Borneman A.R."/>
        </authorList>
    </citation>
    <scope>NUCLEOTIDE SEQUENCE [LARGE SCALE GENOMIC DNA]</scope>
    <source>
        <strain evidence="3">cv. Chardonnay</strain>
        <tissue evidence="2">Leaf</tissue>
    </source>
</reference>
<evidence type="ECO:0000256" key="1">
    <source>
        <dbReference type="SAM" id="MobiDB-lite"/>
    </source>
</evidence>
<evidence type="ECO:0000313" key="2">
    <source>
        <dbReference type="EMBL" id="RVW82374.1"/>
    </source>
</evidence>
<feature type="compositionally biased region" description="Basic and acidic residues" evidence="1">
    <location>
        <begin position="52"/>
        <end position="61"/>
    </location>
</feature>
<dbReference type="AlphaFoldDB" id="A0A438HD38"/>
<feature type="region of interest" description="Disordered" evidence="1">
    <location>
        <begin position="33"/>
        <end position="61"/>
    </location>
</feature>
<comment type="caution">
    <text evidence="2">The sequence shown here is derived from an EMBL/GenBank/DDBJ whole genome shotgun (WGS) entry which is preliminary data.</text>
</comment>
<proteinExistence type="predicted"/>
<name>A0A438HD38_VITVI</name>
<feature type="compositionally biased region" description="Basic and acidic residues" evidence="1">
    <location>
        <begin position="33"/>
        <end position="45"/>
    </location>
</feature>
<dbReference type="Proteomes" id="UP000288805">
    <property type="component" value="Unassembled WGS sequence"/>
</dbReference>
<gene>
    <name evidence="2" type="ORF">CK203_045119</name>
</gene>